<dbReference type="EnsemblProtists" id="EOD35193">
    <property type="protein sequence ID" value="EOD35193"/>
    <property type="gene ID" value="EMIHUDRAFT_363099"/>
</dbReference>
<dbReference type="SUPFAM" id="SSF52833">
    <property type="entry name" value="Thioredoxin-like"/>
    <property type="match status" value="1"/>
</dbReference>
<dbReference type="KEGG" id="ehx:EMIHUDRAFT_363099"/>
<dbReference type="Pfam" id="PF00462">
    <property type="entry name" value="Glutaredoxin"/>
    <property type="match status" value="1"/>
</dbReference>
<dbReference type="HOGENOM" id="CLU_026126_7_2_1"/>
<dbReference type="GeneID" id="17280464"/>
<name>A0A0D3KHF8_EMIH1</name>
<keyword evidence="3" id="KW-1185">Reference proteome</keyword>
<dbReference type="Proteomes" id="UP000013827">
    <property type="component" value="Unassembled WGS sequence"/>
</dbReference>
<dbReference type="STRING" id="2903.R1DI48"/>
<protein>
    <recommendedName>
        <fullName evidence="1">Glutaredoxin domain-containing protein</fullName>
    </recommendedName>
</protein>
<dbReference type="AlphaFoldDB" id="A0A0D3KHF8"/>
<dbReference type="RefSeq" id="XP_005787622.1">
    <property type="nucleotide sequence ID" value="XM_005787565.1"/>
</dbReference>
<proteinExistence type="predicted"/>
<dbReference type="OMA" id="INTVIKV"/>
<reference evidence="2" key="2">
    <citation type="submission" date="2024-10" db="UniProtKB">
        <authorList>
            <consortium name="EnsemblProtists"/>
        </authorList>
    </citation>
    <scope>IDENTIFICATION</scope>
</reference>
<evidence type="ECO:0000259" key="1">
    <source>
        <dbReference type="Pfam" id="PF00462"/>
    </source>
</evidence>
<dbReference type="PROSITE" id="PS51354">
    <property type="entry name" value="GLUTAREDOXIN_2"/>
    <property type="match status" value="1"/>
</dbReference>
<accession>A0A0D3KHF8</accession>
<dbReference type="Gene3D" id="3.40.30.10">
    <property type="entry name" value="Glutaredoxin"/>
    <property type="match status" value="1"/>
</dbReference>
<evidence type="ECO:0000313" key="3">
    <source>
        <dbReference type="Proteomes" id="UP000013827"/>
    </source>
</evidence>
<dbReference type="CDD" id="cd02066">
    <property type="entry name" value="GRX_family"/>
    <property type="match status" value="1"/>
</dbReference>
<dbReference type="InterPro" id="IPR036249">
    <property type="entry name" value="Thioredoxin-like_sf"/>
</dbReference>
<reference evidence="3" key="1">
    <citation type="journal article" date="2013" name="Nature">
        <title>Pan genome of the phytoplankton Emiliania underpins its global distribution.</title>
        <authorList>
            <person name="Read B.A."/>
            <person name="Kegel J."/>
            <person name="Klute M.J."/>
            <person name="Kuo A."/>
            <person name="Lefebvre S.C."/>
            <person name="Maumus F."/>
            <person name="Mayer C."/>
            <person name="Miller J."/>
            <person name="Monier A."/>
            <person name="Salamov A."/>
            <person name="Young J."/>
            <person name="Aguilar M."/>
            <person name="Claverie J.M."/>
            <person name="Frickenhaus S."/>
            <person name="Gonzalez K."/>
            <person name="Herman E.K."/>
            <person name="Lin Y.C."/>
            <person name="Napier J."/>
            <person name="Ogata H."/>
            <person name="Sarno A.F."/>
            <person name="Shmutz J."/>
            <person name="Schroeder D."/>
            <person name="de Vargas C."/>
            <person name="Verret F."/>
            <person name="von Dassow P."/>
            <person name="Valentin K."/>
            <person name="Van de Peer Y."/>
            <person name="Wheeler G."/>
            <person name="Dacks J.B."/>
            <person name="Delwiche C.F."/>
            <person name="Dyhrman S.T."/>
            <person name="Glockner G."/>
            <person name="John U."/>
            <person name="Richards T."/>
            <person name="Worden A.Z."/>
            <person name="Zhang X."/>
            <person name="Grigoriev I.V."/>
            <person name="Allen A.E."/>
            <person name="Bidle K."/>
            <person name="Borodovsky M."/>
            <person name="Bowler C."/>
            <person name="Brownlee C."/>
            <person name="Cock J.M."/>
            <person name="Elias M."/>
            <person name="Gladyshev V.N."/>
            <person name="Groth M."/>
            <person name="Guda C."/>
            <person name="Hadaegh A."/>
            <person name="Iglesias-Rodriguez M.D."/>
            <person name="Jenkins J."/>
            <person name="Jones B.M."/>
            <person name="Lawson T."/>
            <person name="Leese F."/>
            <person name="Lindquist E."/>
            <person name="Lobanov A."/>
            <person name="Lomsadze A."/>
            <person name="Malik S.B."/>
            <person name="Marsh M.E."/>
            <person name="Mackinder L."/>
            <person name="Mock T."/>
            <person name="Mueller-Roeber B."/>
            <person name="Pagarete A."/>
            <person name="Parker M."/>
            <person name="Probert I."/>
            <person name="Quesneville H."/>
            <person name="Raines C."/>
            <person name="Rensing S.A."/>
            <person name="Riano-Pachon D.M."/>
            <person name="Richier S."/>
            <person name="Rokitta S."/>
            <person name="Shiraiwa Y."/>
            <person name="Soanes D.M."/>
            <person name="van der Giezen M."/>
            <person name="Wahlund T.M."/>
            <person name="Williams B."/>
            <person name="Wilson W."/>
            <person name="Wolfe G."/>
            <person name="Wurch L.L."/>
        </authorList>
    </citation>
    <scope>NUCLEOTIDE SEQUENCE</scope>
</reference>
<feature type="domain" description="Glutaredoxin" evidence="1">
    <location>
        <begin position="41"/>
        <end position="108"/>
    </location>
</feature>
<sequence length="146" mass="15265">MGLLAPFFRWQAEWQAGALGGEGDRTAAAAQLDAEVGSAPVVIYTYGWSPFSSEAVALLDGTGCEYKQVQLGAEWFLLGGVASSVRAELLQRHGVSSLPHVFIGGRSVGGLYSGNAQGEVGLVQLKKEGRLDGLLREAGALRASDS</sequence>
<evidence type="ECO:0000313" key="2">
    <source>
        <dbReference type="EnsemblProtists" id="EOD35193"/>
    </source>
</evidence>
<dbReference type="InterPro" id="IPR002109">
    <property type="entry name" value="Glutaredoxin"/>
</dbReference>
<dbReference type="PaxDb" id="2903-EOD35193"/>
<dbReference type="eggNOG" id="ENOG502SZIJ">
    <property type="taxonomic scope" value="Eukaryota"/>
</dbReference>
<organism evidence="2 3">
    <name type="scientific">Emiliania huxleyi (strain CCMP1516)</name>
    <dbReference type="NCBI Taxonomy" id="280463"/>
    <lineage>
        <taxon>Eukaryota</taxon>
        <taxon>Haptista</taxon>
        <taxon>Haptophyta</taxon>
        <taxon>Prymnesiophyceae</taxon>
        <taxon>Isochrysidales</taxon>
        <taxon>Noelaerhabdaceae</taxon>
        <taxon>Emiliania</taxon>
    </lineage>
</organism>